<dbReference type="AlphaFoldDB" id="A0A6C0CF48"/>
<protein>
    <submittedName>
        <fullName evidence="2">Uncharacterized protein</fullName>
    </submittedName>
</protein>
<sequence length="64" mass="6818">MERGLVMVVHGVALALLAYVLMVYALKQSPSMAESRSVLLGALAVAYMVVFGHGVPTMSALKRL</sequence>
<accession>A0A6C0CF48</accession>
<keyword evidence="1" id="KW-0472">Membrane</keyword>
<feature type="transmembrane region" description="Helical" evidence="1">
    <location>
        <begin position="38"/>
        <end position="55"/>
    </location>
</feature>
<name>A0A6C0CF48_9ZZZZ</name>
<keyword evidence="1" id="KW-1133">Transmembrane helix</keyword>
<evidence type="ECO:0000313" key="2">
    <source>
        <dbReference type="EMBL" id="QHT02460.1"/>
    </source>
</evidence>
<dbReference type="EMBL" id="MN739395">
    <property type="protein sequence ID" value="QHT02460.1"/>
    <property type="molecule type" value="Genomic_DNA"/>
</dbReference>
<organism evidence="2">
    <name type="scientific">viral metagenome</name>
    <dbReference type="NCBI Taxonomy" id="1070528"/>
    <lineage>
        <taxon>unclassified sequences</taxon>
        <taxon>metagenomes</taxon>
        <taxon>organismal metagenomes</taxon>
    </lineage>
</organism>
<proteinExistence type="predicted"/>
<feature type="transmembrane region" description="Helical" evidence="1">
    <location>
        <begin position="6"/>
        <end position="26"/>
    </location>
</feature>
<reference evidence="2" key="1">
    <citation type="journal article" date="2020" name="Nature">
        <title>Giant virus diversity and host interactions through global metagenomics.</title>
        <authorList>
            <person name="Schulz F."/>
            <person name="Roux S."/>
            <person name="Paez-Espino D."/>
            <person name="Jungbluth S."/>
            <person name="Walsh D.A."/>
            <person name="Denef V.J."/>
            <person name="McMahon K.D."/>
            <person name="Konstantinidis K.T."/>
            <person name="Eloe-Fadrosh E.A."/>
            <person name="Kyrpides N.C."/>
            <person name="Woyke T."/>
        </authorList>
    </citation>
    <scope>NUCLEOTIDE SEQUENCE</scope>
    <source>
        <strain evidence="2">GVMAG-M-3300020595-32</strain>
    </source>
</reference>
<keyword evidence="1" id="KW-0812">Transmembrane</keyword>
<evidence type="ECO:0000256" key="1">
    <source>
        <dbReference type="SAM" id="Phobius"/>
    </source>
</evidence>